<name>A0ACD5ZMX7_AVESA</name>
<evidence type="ECO:0000313" key="1">
    <source>
        <dbReference type="EnsemblPlants" id="AVESA.00010b.r2.7AG1197840.1.CDS"/>
    </source>
</evidence>
<accession>A0ACD5ZMX7</accession>
<sequence length="254" mass="27109">MRIMANSSGRSSGEATDGSRNLPAGTLEEDASAGGKPYEPAMPDMAQPKSKAANTSALDHIMAKRKRREDINQRFIELSAVIPGGLNKMDDATILSEAIQHLKQLQDKVKALEAAGGSNSIGEMVVIVKKPCYGATGDDHSSPSPASSGSPAARKRNPLPAEIEVRFSEKGVMVIIFCDDTKGVAVRVLSEVEEGLHLRIIHANVMPFMASTVTITITTKVEEGFTVTAEDIVERLNSVLQQQSSCTSTEETGN</sequence>
<keyword evidence="2" id="KW-1185">Reference proteome</keyword>
<proteinExistence type="predicted"/>
<protein>
    <submittedName>
        <fullName evidence="1">Uncharacterized protein</fullName>
    </submittedName>
</protein>
<dbReference type="EnsemblPlants" id="AVESA.00010b.r2.7AG1197840.1">
    <property type="protein sequence ID" value="AVESA.00010b.r2.7AG1197840.1.CDS"/>
    <property type="gene ID" value="AVESA.00010b.r2.7AG1197840"/>
</dbReference>
<reference evidence="1" key="2">
    <citation type="submission" date="2025-09" db="UniProtKB">
        <authorList>
            <consortium name="EnsemblPlants"/>
        </authorList>
    </citation>
    <scope>IDENTIFICATION</scope>
</reference>
<evidence type="ECO:0000313" key="2">
    <source>
        <dbReference type="Proteomes" id="UP001732700"/>
    </source>
</evidence>
<dbReference type="Proteomes" id="UP001732700">
    <property type="component" value="Chromosome 7A"/>
</dbReference>
<organism evidence="1 2">
    <name type="scientific">Avena sativa</name>
    <name type="common">Oat</name>
    <dbReference type="NCBI Taxonomy" id="4498"/>
    <lineage>
        <taxon>Eukaryota</taxon>
        <taxon>Viridiplantae</taxon>
        <taxon>Streptophyta</taxon>
        <taxon>Embryophyta</taxon>
        <taxon>Tracheophyta</taxon>
        <taxon>Spermatophyta</taxon>
        <taxon>Magnoliopsida</taxon>
        <taxon>Liliopsida</taxon>
        <taxon>Poales</taxon>
        <taxon>Poaceae</taxon>
        <taxon>BOP clade</taxon>
        <taxon>Pooideae</taxon>
        <taxon>Poodae</taxon>
        <taxon>Poeae</taxon>
        <taxon>Poeae Chloroplast Group 1 (Aveneae type)</taxon>
        <taxon>Aveninae</taxon>
        <taxon>Avena</taxon>
    </lineage>
</organism>
<reference evidence="1" key="1">
    <citation type="submission" date="2021-05" db="EMBL/GenBank/DDBJ databases">
        <authorList>
            <person name="Scholz U."/>
            <person name="Mascher M."/>
            <person name="Fiebig A."/>
        </authorList>
    </citation>
    <scope>NUCLEOTIDE SEQUENCE [LARGE SCALE GENOMIC DNA]</scope>
</reference>